<feature type="region of interest" description="Disordered" evidence="1">
    <location>
        <begin position="103"/>
        <end position="122"/>
    </location>
</feature>
<feature type="compositionally biased region" description="Pro residues" evidence="1">
    <location>
        <begin position="109"/>
        <end position="118"/>
    </location>
</feature>
<organism evidence="3 4">
    <name type="scientific">Dibothriocephalus latus</name>
    <name type="common">Fish tapeworm</name>
    <name type="synonym">Diphyllobothrium latum</name>
    <dbReference type="NCBI Taxonomy" id="60516"/>
    <lineage>
        <taxon>Eukaryota</taxon>
        <taxon>Metazoa</taxon>
        <taxon>Spiralia</taxon>
        <taxon>Lophotrochozoa</taxon>
        <taxon>Platyhelminthes</taxon>
        <taxon>Cestoda</taxon>
        <taxon>Eucestoda</taxon>
        <taxon>Diphyllobothriidea</taxon>
        <taxon>Diphyllobothriidae</taxon>
        <taxon>Dibothriocephalus</taxon>
    </lineage>
</organism>
<dbReference type="AlphaFoldDB" id="A0A3P7M6X8"/>
<dbReference type="Proteomes" id="UP000281553">
    <property type="component" value="Unassembled WGS sequence"/>
</dbReference>
<keyword evidence="2" id="KW-0732">Signal</keyword>
<gene>
    <name evidence="3" type="ORF">DILT_LOCUS9702</name>
</gene>
<evidence type="ECO:0000313" key="4">
    <source>
        <dbReference type="Proteomes" id="UP000281553"/>
    </source>
</evidence>
<feature type="chain" id="PRO_5018030615" evidence="2">
    <location>
        <begin position="19"/>
        <end position="230"/>
    </location>
</feature>
<proteinExistence type="predicted"/>
<keyword evidence="4" id="KW-1185">Reference proteome</keyword>
<evidence type="ECO:0000256" key="1">
    <source>
        <dbReference type="SAM" id="MobiDB-lite"/>
    </source>
</evidence>
<sequence length="230" mass="25114">MMTPTIVLVLLLLGFTQASIITYQSGGKPNKPFELSFDPGFEVRRVTVGRIDIPRCSNIVKEQCYEQEVEHAAHIIIADKTLYTTAQFVGNTVLPQTSVKISKLEPEPPENQPPPPPSNRIDNSYYTLKYVPTKMVLTKTTPPGGTATEELLVSDGCPGKKPAIGCINMVKGNYQLSLTLATTPNPLIISLESVDGHKKEITFGVNSASTWLPGWVAVILTNMATVYLVQ</sequence>
<protein>
    <submittedName>
        <fullName evidence="3">Uncharacterized protein</fullName>
    </submittedName>
</protein>
<evidence type="ECO:0000256" key="2">
    <source>
        <dbReference type="SAM" id="SignalP"/>
    </source>
</evidence>
<feature type="signal peptide" evidence="2">
    <location>
        <begin position="1"/>
        <end position="18"/>
    </location>
</feature>
<accession>A0A3P7M6X8</accession>
<evidence type="ECO:0000313" key="3">
    <source>
        <dbReference type="EMBL" id="VDN13871.1"/>
    </source>
</evidence>
<dbReference type="EMBL" id="UYRU01057623">
    <property type="protein sequence ID" value="VDN13871.1"/>
    <property type="molecule type" value="Genomic_DNA"/>
</dbReference>
<name>A0A3P7M6X8_DIBLA</name>
<reference evidence="3 4" key="1">
    <citation type="submission" date="2018-11" db="EMBL/GenBank/DDBJ databases">
        <authorList>
            <consortium name="Pathogen Informatics"/>
        </authorList>
    </citation>
    <scope>NUCLEOTIDE SEQUENCE [LARGE SCALE GENOMIC DNA]</scope>
</reference>